<accession>A0A5N6Z9R8</accession>
<reference evidence="2" key="1">
    <citation type="submission" date="2019-04" db="EMBL/GenBank/DDBJ databases">
        <title>Friends and foes A comparative genomics studyof 23 Aspergillus species from section Flavi.</title>
        <authorList>
            <consortium name="DOE Joint Genome Institute"/>
            <person name="Kjaerbolling I."/>
            <person name="Vesth T."/>
            <person name="Frisvad J.C."/>
            <person name="Nybo J.L."/>
            <person name="Theobald S."/>
            <person name="Kildgaard S."/>
            <person name="Isbrandt T."/>
            <person name="Kuo A."/>
            <person name="Sato A."/>
            <person name="Lyhne E.K."/>
            <person name="Kogle M.E."/>
            <person name="Wiebenga A."/>
            <person name="Kun R.S."/>
            <person name="Lubbers R.J."/>
            <person name="Makela M.R."/>
            <person name="Barry K."/>
            <person name="Chovatia M."/>
            <person name="Clum A."/>
            <person name="Daum C."/>
            <person name="Haridas S."/>
            <person name="He G."/>
            <person name="LaButti K."/>
            <person name="Lipzen A."/>
            <person name="Mondo S."/>
            <person name="Riley R."/>
            <person name="Salamov A."/>
            <person name="Simmons B.A."/>
            <person name="Magnuson J.K."/>
            <person name="Henrissat B."/>
            <person name="Mortensen U.H."/>
            <person name="Larsen T.O."/>
            <person name="Devries R.P."/>
            <person name="Grigoriev I.V."/>
            <person name="Machida M."/>
            <person name="Baker S.E."/>
            <person name="Andersen M.R."/>
        </authorList>
    </citation>
    <scope>NUCLEOTIDE SEQUENCE [LARGE SCALE GENOMIC DNA]</scope>
    <source>
        <strain evidence="2">CBS 553.77</strain>
    </source>
</reference>
<sequence length="107" mass="12252">MSYPSTSPNKMARTLLETIHSLIVTKHAPRFLRVQRHMDGDRARRASRQPFTPSRLIQGGFHCLGMSTLVVFQAVSRCNSWEKYTGTLFTCRGQTLGWTKFIIHSKL</sequence>
<evidence type="ECO:0000313" key="1">
    <source>
        <dbReference type="EMBL" id="KAE8353469.1"/>
    </source>
</evidence>
<organism evidence="1 2">
    <name type="scientific">Aspergillus coremiiformis</name>
    <dbReference type="NCBI Taxonomy" id="138285"/>
    <lineage>
        <taxon>Eukaryota</taxon>
        <taxon>Fungi</taxon>
        <taxon>Dikarya</taxon>
        <taxon>Ascomycota</taxon>
        <taxon>Pezizomycotina</taxon>
        <taxon>Eurotiomycetes</taxon>
        <taxon>Eurotiomycetidae</taxon>
        <taxon>Eurotiales</taxon>
        <taxon>Aspergillaceae</taxon>
        <taxon>Aspergillus</taxon>
        <taxon>Aspergillus subgen. Circumdati</taxon>
    </lineage>
</organism>
<dbReference type="EMBL" id="ML739097">
    <property type="protein sequence ID" value="KAE8353469.1"/>
    <property type="molecule type" value="Genomic_DNA"/>
</dbReference>
<dbReference type="AlphaFoldDB" id="A0A5N6Z9R8"/>
<gene>
    <name evidence="1" type="ORF">BDV28DRAFT_133083</name>
</gene>
<evidence type="ECO:0000313" key="2">
    <source>
        <dbReference type="Proteomes" id="UP000327118"/>
    </source>
</evidence>
<dbReference type="Proteomes" id="UP000327118">
    <property type="component" value="Unassembled WGS sequence"/>
</dbReference>
<protein>
    <submittedName>
        <fullName evidence="1">Uncharacterized protein</fullName>
    </submittedName>
</protein>
<proteinExistence type="predicted"/>
<keyword evidence="2" id="KW-1185">Reference proteome</keyword>
<name>A0A5N6Z9R8_9EURO</name>